<comment type="caution">
    <text evidence="1">The sequence shown here is derived from an EMBL/GenBank/DDBJ whole genome shotgun (WGS) entry which is preliminary data.</text>
</comment>
<accession>A0ABN8RCS8</accession>
<evidence type="ECO:0008006" key="3">
    <source>
        <dbReference type="Google" id="ProtNLM"/>
    </source>
</evidence>
<reference evidence="1 2" key="1">
    <citation type="submission" date="2022-05" db="EMBL/GenBank/DDBJ databases">
        <authorList>
            <consortium name="Genoscope - CEA"/>
            <person name="William W."/>
        </authorList>
    </citation>
    <scope>NUCLEOTIDE SEQUENCE [LARGE SCALE GENOMIC DNA]</scope>
</reference>
<sequence length="306" mass="35377">MMAALRSLLAVQNGRHSIIKDAKKYAEELDLQLWLNFPNPVAVADGKEVEAKKQGTQSTVSEERWQGKLIKNRWDDEEVKLEECFAWLSSWKNEPTHTIAGVQELYQQLLPTKVYYNRKTKSQVTDEKCRLCGDSLENVQHILSGCSALAQTKSLDLITKVERWFSQVTPKPLYENEHATAFWDVPLFADTTQVKLNRIDATVIDKTSKQVRVIEMSCPWLEHKESKDFEKTTKYSQLRLELTNRYPEYKVNQCNIIMDVLWGCSKEVEKNIKELVGEKCESIMRQMQKAILSSSLHIARMFKLSA</sequence>
<protein>
    <recommendedName>
        <fullName evidence="3">Reverse transcriptase zinc-binding domain-containing protein</fullName>
    </recommendedName>
</protein>
<evidence type="ECO:0000313" key="1">
    <source>
        <dbReference type="EMBL" id="CAH3175967.1"/>
    </source>
</evidence>
<gene>
    <name evidence="1" type="ORF">PLOB_00017357</name>
</gene>
<dbReference type="EMBL" id="CALNXK010000206">
    <property type="protein sequence ID" value="CAH3175967.1"/>
    <property type="molecule type" value="Genomic_DNA"/>
</dbReference>
<evidence type="ECO:0000313" key="2">
    <source>
        <dbReference type="Proteomes" id="UP001159405"/>
    </source>
</evidence>
<organism evidence="1 2">
    <name type="scientific">Porites lobata</name>
    <dbReference type="NCBI Taxonomy" id="104759"/>
    <lineage>
        <taxon>Eukaryota</taxon>
        <taxon>Metazoa</taxon>
        <taxon>Cnidaria</taxon>
        <taxon>Anthozoa</taxon>
        <taxon>Hexacorallia</taxon>
        <taxon>Scleractinia</taxon>
        <taxon>Fungiina</taxon>
        <taxon>Poritidae</taxon>
        <taxon>Porites</taxon>
    </lineage>
</organism>
<name>A0ABN8RCS8_9CNID</name>
<proteinExistence type="predicted"/>
<keyword evidence="2" id="KW-1185">Reference proteome</keyword>
<dbReference type="Proteomes" id="UP001159405">
    <property type="component" value="Unassembled WGS sequence"/>
</dbReference>